<dbReference type="HOGENOM" id="CLU_1556231_0_0_1"/>
<dbReference type="InParanoid" id="G3ASV6"/>
<feature type="signal peptide" evidence="2">
    <location>
        <begin position="1"/>
        <end position="21"/>
    </location>
</feature>
<dbReference type="RefSeq" id="XP_007376771.1">
    <property type="nucleotide sequence ID" value="XM_007376709.1"/>
</dbReference>
<dbReference type="Proteomes" id="UP000000709">
    <property type="component" value="Unassembled WGS sequence"/>
</dbReference>
<feature type="compositionally biased region" description="Low complexity" evidence="1">
    <location>
        <begin position="83"/>
        <end position="96"/>
    </location>
</feature>
<dbReference type="EMBL" id="GL996504">
    <property type="protein sequence ID" value="EGW30738.1"/>
    <property type="molecule type" value="Genomic_DNA"/>
</dbReference>
<gene>
    <name evidence="3" type="ORF">SPAPADRAFT_62596</name>
</gene>
<dbReference type="GeneID" id="18874394"/>
<keyword evidence="4" id="KW-1185">Reference proteome</keyword>
<sequence length="172" mass="18086">MVKQTNFYFIFLIFFIDLVKSIPTEYGDKSTVDQHDIVEKHSNEGKDRVYGFVNYLARRRGSVGHSSFGGGFHGSFGSGSRGGSSSSSSSSISSGSKPKGNTGSTGSRNPSYYTYGCGAQRCGYGPYYAPTAAAAAAGYGTAKYHNTSSSSAAAGMQIPYVKIAIAVGFTLL</sequence>
<evidence type="ECO:0000313" key="4">
    <source>
        <dbReference type="Proteomes" id="UP000000709"/>
    </source>
</evidence>
<dbReference type="KEGG" id="spaa:SPAPADRAFT_62596"/>
<evidence type="ECO:0000313" key="3">
    <source>
        <dbReference type="EMBL" id="EGW30738.1"/>
    </source>
</evidence>
<feature type="region of interest" description="Disordered" evidence="1">
    <location>
        <begin position="77"/>
        <end position="106"/>
    </location>
</feature>
<accession>G3ASV6</accession>
<evidence type="ECO:0000256" key="2">
    <source>
        <dbReference type="SAM" id="SignalP"/>
    </source>
</evidence>
<evidence type="ECO:0000256" key="1">
    <source>
        <dbReference type="SAM" id="MobiDB-lite"/>
    </source>
</evidence>
<organism evidence="4">
    <name type="scientific">Spathaspora passalidarum (strain NRRL Y-27907 / 11-Y1)</name>
    <dbReference type="NCBI Taxonomy" id="619300"/>
    <lineage>
        <taxon>Eukaryota</taxon>
        <taxon>Fungi</taxon>
        <taxon>Dikarya</taxon>
        <taxon>Ascomycota</taxon>
        <taxon>Saccharomycotina</taxon>
        <taxon>Pichiomycetes</taxon>
        <taxon>Debaryomycetaceae</taxon>
        <taxon>Spathaspora</taxon>
    </lineage>
</organism>
<protein>
    <submittedName>
        <fullName evidence="3">Uncharacterized protein</fullName>
    </submittedName>
</protein>
<keyword evidence="2" id="KW-0732">Signal</keyword>
<dbReference type="AlphaFoldDB" id="G3ASV6"/>
<proteinExistence type="predicted"/>
<name>G3ASV6_SPAPN</name>
<reference evidence="3 4" key="1">
    <citation type="journal article" date="2011" name="Proc. Natl. Acad. Sci. U.S.A.">
        <title>Comparative genomics of xylose-fermenting fungi for enhanced biofuel production.</title>
        <authorList>
            <person name="Wohlbach D.J."/>
            <person name="Kuo A."/>
            <person name="Sato T.K."/>
            <person name="Potts K.M."/>
            <person name="Salamov A.A."/>
            <person name="LaButti K.M."/>
            <person name="Sun H."/>
            <person name="Clum A."/>
            <person name="Pangilinan J.L."/>
            <person name="Lindquist E.A."/>
            <person name="Lucas S."/>
            <person name="Lapidus A."/>
            <person name="Jin M."/>
            <person name="Gunawan C."/>
            <person name="Balan V."/>
            <person name="Dale B.E."/>
            <person name="Jeffries T.W."/>
            <person name="Zinkel R."/>
            <person name="Barry K.W."/>
            <person name="Grigoriev I.V."/>
            <person name="Gasch A.P."/>
        </authorList>
    </citation>
    <scope>NUCLEOTIDE SEQUENCE [LARGE SCALE GENOMIC DNA]</scope>
    <source>
        <strain evidence="4">NRRL Y-27907 / 11-Y1</strain>
    </source>
</reference>
<feature type="chain" id="PRO_5003442549" evidence="2">
    <location>
        <begin position="22"/>
        <end position="172"/>
    </location>
</feature>